<dbReference type="Proteomes" id="UP001595683">
    <property type="component" value="Unassembled WGS sequence"/>
</dbReference>
<feature type="chain" id="PRO_5046045054" description="Transporter" evidence="1">
    <location>
        <begin position="26"/>
        <end position="321"/>
    </location>
</feature>
<dbReference type="PROSITE" id="PS51257">
    <property type="entry name" value="PROKAR_LIPOPROTEIN"/>
    <property type="match status" value="1"/>
</dbReference>
<organism evidence="2 3">
    <name type="scientific">Novosphingobium pokkalii</name>
    <dbReference type="NCBI Taxonomy" id="1770194"/>
    <lineage>
        <taxon>Bacteria</taxon>
        <taxon>Pseudomonadati</taxon>
        <taxon>Pseudomonadota</taxon>
        <taxon>Alphaproteobacteria</taxon>
        <taxon>Sphingomonadales</taxon>
        <taxon>Sphingomonadaceae</taxon>
        <taxon>Novosphingobium</taxon>
    </lineage>
</organism>
<protein>
    <recommendedName>
        <fullName evidence="4">Transporter</fullName>
    </recommendedName>
</protein>
<name>A0ABV7V0C4_9SPHN</name>
<gene>
    <name evidence="2" type="ORF">ACFOOT_05395</name>
</gene>
<feature type="signal peptide" evidence="1">
    <location>
        <begin position="1"/>
        <end position="25"/>
    </location>
</feature>
<dbReference type="EMBL" id="JBHRYE010000010">
    <property type="protein sequence ID" value="MFC3670850.1"/>
    <property type="molecule type" value="Genomic_DNA"/>
</dbReference>
<accession>A0ABV7V0C4</accession>
<proteinExistence type="predicted"/>
<dbReference type="RefSeq" id="WP_191322889.1">
    <property type="nucleotide sequence ID" value="NZ_BMZP01000002.1"/>
</dbReference>
<comment type="caution">
    <text evidence="2">The sequence shown here is derived from an EMBL/GenBank/DDBJ whole genome shotgun (WGS) entry which is preliminary data.</text>
</comment>
<evidence type="ECO:0000313" key="3">
    <source>
        <dbReference type="Proteomes" id="UP001595683"/>
    </source>
</evidence>
<keyword evidence="3" id="KW-1185">Reference proteome</keyword>
<evidence type="ECO:0000256" key="1">
    <source>
        <dbReference type="SAM" id="SignalP"/>
    </source>
</evidence>
<sequence>MTRSLPAALAAASVAFVLSPSAAFACASCGCTFTADWLNQGLVTQPGQAATLRVDYVPQSQLRSGTSRVDTSKLPLPNDHEIERWTDNVYVTASYDRQFASDWGINVAVPLVIRPHATIAEDTESESRSRTHGLGDIRVTARWQGLSTPGGVTGLQFGLVLPTGGFHQTFHSGPAQGEVVDRGLQPGTGTTQAVIGAYHYRRLGRDWAIMLQAQAQIALNAREDYRPGTIGEGSVAVQWLGLGRVVPQLQVNARINAQDSGLNADVENSGGEQVYIAPGLTAPLGGRMSAFAHVQLPLYQRVIGWQLAPRVNLAAGLTARF</sequence>
<reference evidence="3" key="1">
    <citation type="journal article" date="2019" name="Int. J. Syst. Evol. Microbiol.">
        <title>The Global Catalogue of Microorganisms (GCM) 10K type strain sequencing project: providing services to taxonomists for standard genome sequencing and annotation.</title>
        <authorList>
            <consortium name="The Broad Institute Genomics Platform"/>
            <consortium name="The Broad Institute Genome Sequencing Center for Infectious Disease"/>
            <person name="Wu L."/>
            <person name="Ma J."/>
        </authorList>
    </citation>
    <scope>NUCLEOTIDE SEQUENCE [LARGE SCALE GENOMIC DNA]</scope>
    <source>
        <strain evidence="3">KCTC 42224</strain>
    </source>
</reference>
<keyword evidence="1" id="KW-0732">Signal</keyword>
<evidence type="ECO:0000313" key="2">
    <source>
        <dbReference type="EMBL" id="MFC3670850.1"/>
    </source>
</evidence>
<evidence type="ECO:0008006" key="4">
    <source>
        <dbReference type="Google" id="ProtNLM"/>
    </source>
</evidence>